<reference evidence="3" key="1">
    <citation type="submission" date="2023-07" db="EMBL/GenBank/DDBJ databases">
        <title>Chryseobacterium sp. strain PBS4-4 Genome sequencing and assembly.</title>
        <authorList>
            <person name="Jung Y."/>
        </authorList>
    </citation>
    <scope>NUCLEOTIDE SEQUENCE [LARGE SCALE GENOMIC DNA]</scope>
    <source>
        <strain evidence="3">PBS4-4</strain>
    </source>
</reference>
<organism evidence="2 3">
    <name type="scientific">Chryseobacterium edaphi</name>
    <dbReference type="NCBI Taxonomy" id="2976532"/>
    <lineage>
        <taxon>Bacteria</taxon>
        <taxon>Pseudomonadati</taxon>
        <taxon>Bacteroidota</taxon>
        <taxon>Flavobacteriia</taxon>
        <taxon>Flavobacteriales</taxon>
        <taxon>Weeksellaceae</taxon>
        <taxon>Chryseobacterium group</taxon>
        <taxon>Chryseobacterium</taxon>
    </lineage>
</organism>
<dbReference type="PROSITE" id="PS51257">
    <property type="entry name" value="PROKAR_LIPOPROTEIN"/>
    <property type="match status" value="1"/>
</dbReference>
<dbReference type="Proteomes" id="UP001208649">
    <property type="component" value="Unassembled WGS sequence"/>
</dbReference>
<keyword evidence="3" id="KW-1185">Reference proteome</keyword>
<evidence type="ECO:0000313" key="3">
    <source>
        <dbReference type="Proteomes" id="UP001208649"/>
    </source>
</evidence>
<comment type="caution">
    <text evidence="2">The sequence shown here is derived from an EMBL/GenBank/DDBJ whole genome shotgun (WGS) entry which is preliminary data.</text>
</comment>
<sequence>MKKLILSTLMLITLSSCGITKTVAESSTDSFTTDSTYGFTEKNPVKVGGVGNGPLNERNYLNSLTGPNGEKVSYERHGSCCEFKSKNSPFGMGLLDMYAVTYEGKKDTVTIYLNMYDKAKTMAPVGFKMK</sequence>
<dbReference type="RefSeq" id="WP_263002047.1">
    <property type="nucleotide sequence ID" value="NZ_JAOTEM010000001.1"/>
</dbReference>
<keyword evidence="1" id="KW-0732">Signal</keyword>
<feature type="signal peptide" evidence="1">
    <location>
        <begin position="1"/>
        <end position="18"/>
    </location>
</feature>
<evidence type="ECO:0000313" key="2">
    <source>
        <dbReference type="EMBL" id="MCU7616608.1"/>
    </source>
</evidence>
<evidence type="ECO:0000256" key="1">
    <source>
        <dbReference type="SAM" id="SignalP"/>
    </source>
</evidence>
<protein>
    <submittedName>
        <fullName evidence="2">2-dehydro-3-deoxyphosphooctonate aldolase</fullName>
    </submittedName>
</protein>
<proteinExistence type="predicted"/>
<feature type="chain" id="PRO_5046192114" evidence="1">
    <location>
        <begin position="19"/>
        <end position="130"/>
    </location>
</feature>
<dbReference type="EMBL" id="JAOTEM010000001">
    <property type="protein sequence ID" value="MCU7616608.1"/>
    <property type="molecule type" value="Genomic_DNA"/>
</dbReference>
<accession>A0ABT2W318</accession>
<name>A0ABT2W318_9FLAO</name>
<gene>
    <name evidence="2" type="ORF">NZ698_05315</name>
</gene>